<comment type="caution">
    <text evidence="1">The sequence shown here is derived from an EMBL/GenBank/DDBJ whole genome shotgun (WGS) entry which is preliminary data.</text>
</comment>
<reference evidence="2" key="1">
    <citation type="journal article" date="2018" name="Sci. Rep.">
        <title>Lignite coal burning seam in the remote Altai Mountains harbors a hydrogen-driven thermophilic microbial community.</title>
        <authorList>
            <person name="Kadnikov V.V."/>
            <person name="Mardanov A.V."/>
            <person name="Ivasenko D.A."/>
            <person name="Antsiferov D.V."/>
            <person name="Beletsky A.V."/>
            <person name="Karnachuk O.V."/>
            <person name="Ravin N.V."/>
        </authorList>
    </citation>
    <scope>NUCLEOTIDE SEQUENCE [LARGE SCALE GENOMIC DNA]</scope>
</reference>
<gene>
    <name evidence="1" type="ORF">BSOLF_1519</name>
</gene>
<evidence type="ECO:0000313" key="2">
    <source>
        <dbReference type="Proteomes" id="UP000244338"/>
    </source>
</evidence>
<organism evidence="1 2">
    <name type="scientific">Candidatus Carbonibacillus altaicus</name>
    <dbReference type="NCBI Taxonomy" id="2163959"/>
    <lineage>
        <taxon>Bacteria</taxon>
        <taxon>Bacillati</taxon>
        <taxon>Bacillota</taxon>
        <taxon>Bacilli</taxon>
        <taxon>Bacillales</taxon>
        <taxon>Candidatus Carbonibacillus</taxon>
    </lineage>
</organism>
<dbReference type="AlphaFoldDB" id="A0A2R6XZ84"/>
<protein>
    <submittedName>
        <fullName evidence="1">Uncharacterized protein</fullName>
    </submittedName>
</protein>
<name>A0A2R6XZ84_9BACL</name>
<sequence>MWINFVLTSYFIFLYKVINSNVFVEVKSQTISLVRFGTHQYRFLIRCDVIQFHFEVDILRTDDFSNQVFVITGSFDDFCRYFRRDVFLAELGGQRYRRYAVLHGYACVRQATVCSAEGDNQVVGVNVYLTGYFVFQFSSNNQVVSTVSQNSVTRCIRGQFQIVEVGDCWSFELLTCEINRFPINKDVVCYYRVLSVIIQTGNSQGNRLLVFAQGCSIYCCTFDSEVFFGYSVNCFVEVDLYRGFVNST</sequence>
<dbReference type="Proteomes" id="UP000244338">
    <property type="component" value="Unassembled WGS sequence"/>
</dbReference>
<evidence type="ECO:0000313" key="1">
    <source>
        <dbReference type="EMBL" id="PTQ55746.1"/>
    </source>
</evidence>
<accession>A0A2R6XZ84</accession>
<dbReference type="EMBL" id="PEBX01000078">
    <property type="protein sequence ID" value="PTQ55746.1"/>
    <property type="molecule type" value="Genomic_DNA"/>
</dbReference>
<proteinExistence type="predicted"/>